<feature type="transmembrane region" description="Helical" evidence="8">
    <location>
        <begin position="426"/>
        <end position="447"/>
    </location>
</feature>
<dbReference type="Gene3D" id="1.20.1250.20">
    <property type="entry name" value="MFS general substrate transporter like domains"/>
    <property type="match status" value="1"/>
</dbReference>
<evidence type="ECO:0000256" key="3">
    <source>
        <dbReference type="ARBA" id="ARBA00022692"/>
    </source>
</evidence>
<dbReference type="InterPro" id="IPR005828">
    <property type="entry name" value="MFS_sugar_transport-like"/>
</dbReference>
<keyword evidence="4 8" id="KW-1133">Transmembrane helix</keyword>
<comment type="similarity">
    <text evidence="7">Belongs to the major facilitator superfamily. Sugar transporter (TC 2.A.1.1) family. Trehalose transporter subfamily.</text>
</comment>
<keyword evidence="11" id="KW-1185">Reference proteome</keyword>
<evidence type="ECO:0000256" key="5">
    <source>
        <dbReference type="ARBA" id="ARBA00023136"/>
    </source>
</evidence>
<keyword evidence="2" id="KW-1003">Cell membrane</keyword>
<sequence>MSRFYVNNLYLQNGHLGTVVTLSKDDKKEKAAGWIPETRSSTDVLITETKPSIIAQLIASIFACWINLASGVSVGFATPALPMLRDPTSRLHITENEGSWMASLVMLGALVGGMLAGPFISLGRKRALWLVSVPLTLSWLMIALAQNVWALYLSHFILGACLGVITDASQLYVSEAVSCQWRGALGCIPVLMFNVGILICYTAGIWLGWRQLAFFGCGITFPALVLPIVFPESPSYLVARGQIEEAILALRWLRGSSYDITAEYQELVNCEKGPGLLQRIKGLCDSEILKPLFLTSAIRALSRFCGIRAVLVFTQNILDSSHSSLDVNAAMVITGAVQLFATLIACGLLDRLGRRKLLIVSQGVMGLSMVGLACYVYYYNDFNKQNLLGWIPIVAIMVYIIANSIGLGPVSGIIIGELVPQRHRSIASSITSAVSWLSAFIVTKTFLDLQSALNIHGALWVYGSVCLFGVPFVYFTLPETRGISQYGIEVLFKEKKDNSDKKLKMAQHKALIAVKVQTEKLNNCDSDSSILRSELSSPRHSNQFTTVTNIP</sequence>
<dbReference type="InterPro" id="IPR005829">
    <property type="entry name" value="Sugar_transporter_CS"/>
</dbReference>
<organism evidence="10 11">
    <name type="scientific">Diploptera punctata</name>
    <name type="common">Pacific beetle cockroach</name>
    <dbReference type="NCBI Taxonomy" id="6984"/>
    <lineage>
        <taxon>Eukaryota</taxon>
        <taxon>Metazoa</taxon>
        <taxon>Ecdysozoa</taxon>
        <taxon>Arthropoda</taxon>
        <taxon>Hexapoda</taxon>
        <taxon>Insecta</taxon>
        <taxon>Pterygota</taxon>
        <taxon>Neoptera</taxon>
        <taxon>Polyneoptera</taxon>
        <taxon>Dictyoptera</taxon>
        <taxon>Blattodea</taxon>
        <taxon>Blaberoidea</taxon>
        <taxon>Blaberidae</taxon>
        <taxon>Diplopterinae</taxon>
        <taxon>Diploptera</taxon>
    </lineage>
</organism>
<evidence type="ECO:0000256" key="4">
    <source>
        <dbReference type="ARBA" id="ARBA00022989"/>
    </source>
</evidence>
<reference evidence="10" key="2">
    <citation type="submission" date="2023-05" db="EMBL/GenBank/DDBJ databases">
        <authorList>
            <person name="Fouks B."/>
        </authorList>
    </citation>
    <scope>NUCLEOTIDE SEQUENCE</scope>
    <source>
        <strain evidence="10">Stay&amp;Tobe</strain>
        <tissue evidence="10">Testes</tissue>
    </source>
</reference>
<feature type="transmembrane region" description="Helical" evidence="8">
    <location>
        <begin position="330"/>
        <end position="350"/>
    </location>
</feature>
<feature type="domain" description="Major facilitator superfamily (MFS) profile" evidence="9">
    <location>
        <begin position="59"/>
        <end position="481"/>
    </location>
</feature>
<protein>
    <recommendedName>
        <fullName evidence="9">Major facilitator superfamily (MFS) profile domain-containing protein</fullName>
    </recommendedName>
</protein>
<feature type="transmembrane region" description="Helical" evidence="8">
    <location>
        <begin position="185"/>
        <end position="206"/>
    </location>
</feature>
<dbReference type="InterPro" id="IPR050549">
    <property type="entry name" value="MFS_Trehalose_Transporter"/>
</dbReference>
<feature type="transmembrane region" description="Helical" evidence="8">
    <location>
        <begin position="357"/>
        <end position="378"/>
    </location>
</feature>
<dbReference type="PANTHER" id="PTHR48021">
    <property type="match status" value="1"/>
</dbReference>
<dbReference type="InterPro" id="IPR020846">
    <property type="entry name" value="MFS_dom"/>
</dbReference>
<feature type="transmembrane region" description="Helical" evidence="8">
    <location>
        <begin position="100"/>
        <end position="120"/>
    </location>
</feature>
<evidence type="ECO:0000256" key="7">
    <source>
        <dbReference type="ARBA" id="ARBA00024348"/>
    </source>
</evidence>
<dbReference type="FunFam" id="1.20.1250.20:FF:000055">
    <property type="entry name" value="Facilitated trehalose transporter Tret1-2 homolog"/>
    <property type="match status" value="1"/>
</dbReference>
<name>A0AAD8AAQ2_DIPPU</name>
<evidence type="ECO:0000256" key="8">
    <source>
        <dbReference type="SAM" id="Phobius"/>
    </source>
</evidence>
<evidence type="ECO:0000256" key="6">
    <source>
        <dbReference type="ARBA" id="ARBA00023180"/>
    </source>
</evidence>
<keyword evidence="3 8" id="KW-0812">Transmembrane</keyword>
<comment type="caution">
    <text evidence="10">The sequence shown here is derived from an EMBL/GenBank/DDBJ whole genome shotgun (WGS) entry which is preliminary data.</text>
</comment>
<evidence type="ECO:0000313" key="11">
    <source>
        <dbReference type="Proteomes" id="UP001233999"/>
    </source>
</evidence>
<evidence type="ECO:0000259" key="9">
    <source>
        <dbReference type="PROSITE" id="PS50850"/>
    </source>
</evidence>
<reference evidence="10" key="1">
    <citation type="journal article" date="2023" name="IScience">
        <title>Live-bearing cockroach genome reveals convergent evolutionary mechanisms linked to viviparity in insects and beyond.</title>
        <authorList>
            <person name="Fouks B."/>
            <person name="Harrison M.C."/>
            <person name="Mikhailova A.A."/>
            <person name="Marchal E."/>
            <person name="English S."/>
            <person name="Carruthers M."/>
            <person name="Jennings E.C."/>
            <person name="Chiamaka E.L."/>
            <person name="Frigard R.A."/>
            <person name="Pippel M."/>
            <person name="Attardo G.M."/>
            <person name="Benoit J.B."/>
            <person name="Bornberg-Bauer E."/>
            <person name="Tobe S.S."/>
        </authorList>
    </citation>
    <scope>NUCLEOTIDE SEQUENCE</scope>
    <source>
        <strain evidence="10">Stay&amp;Tobe</strain>
    </source>
</reference>
<evidence type="ECO:0000256" key="1">
    <source>
        <dbReference type="ARBA" id="ARBA00004651"/>
    </source>
</evidence>
<evidence type="ECO:0000313" key="10">
    <source>
        <dbReference type="EMBL" id="KAJ9595610.1"/>
    </source>
</evidence>
<feature type="transmembrane region" description="Helical" evidence="8">
    <location>
        <begin position="212"/>
        <end position="230"/>
    </location>
</feature>
<dbReference type="Pfam" id="PF00083">
    <property type="entry name" value="Sugar_tr"/>
    <property type="match status" value="1"/>
</dbReference>
<dbReference type="PROSITE" id="PS50850">
    <property type="entry name" value="MFS"/>
    <property type="match status" value="1"/>
</dbReference>
<keyword evidence="5 8" id="KW-0472">Membrane</keyword>
<feature type="transmembrane region" description="Helical" evidence="8">
    <location>
        <begin position="127"/>
        <end position="145"/>
    </location>
</feature>
<dbReference type="EMBL" id="JASPKZ010002326">
    <property type="protein sequence ID" value="KAJ9595610.1"/>
    <property type="molecule type" value="Genomic_DNA"/>
</dbReference>
<feature type="transmembrane region" description="Helical" evidence="8">
    <location>
        <begin position="459"/>
        <end position="477"/>
    </location>
</feature>
<accession>A0AAD8AAQ2</accession>
<dbReference type="GO" id="GO:0005886">
    <property type="term" value="C:plasma membrane"/>
    <property type="evidence" value="ECO:0007669"/>
    <property type="project" value="UniProtKB-SubCell"/>
</dbReference>
<keyword evidence="6" id="KW-0325">Glycoprotein</keyword>
<dbReference type="PROSITE" id="PS00217">
    <property type="entry name" value="SUGAR_TRANSPORT_2"/>
    <property type="match status" value="1"/>
</dbReference>
<dbReference type="Proteomes" id="UP001233999">
    <property type="component" value="Unassembled WGS sequence"/>
</dbReference>
<feature type="transmembrane region" description="Helical" evidence="8">
    <location>
        <begin position="390"/>
        <end position="414"/>
    </location>
</feature>
<dbReference type="GO" id="GO:0022857">
    <property type="term" value="F:transmembrane transporter activity"/>
    <property type="evidence" value="ECO:0007669"/>
    <property type="project" value="InterPro"/>
</dbReference>
<gene>
    <name evidence="10" type="ORF">L9F63_013206</name>
</gene>
<dbReference type="PANTHER" id="PTHR48021:SF34">
    <property type="entry name" value="FACILITATED TREHALOSE TRANSPORTER TRET1-2 HOMOLOG-LIKE PROTEIN"/>
    <property type="match status" value="1"/>
</dbReference>
<dbReference type="SUPFAM" id="SSF103473">
    <property type="entry name" value="MFS general substrate transporter"/>
    <property type="match status" value="1"/>
</dbReference>
<dbReference type="InterPro" id="IPR036259">
    <property type="entry name" value="MFS_trans_sf"/>
</dbReference>
<proteinExistence type="inferred from homology"/>
<comment type="subcellular location">
    <subcellularLocation>
        <location evidence="1">Cell membrane</location>
        <topology evidence="1">Multi-pass membrane protein</topology>
    </subcellularLocation>
</comment>
<dbReference type="AlphaFoldDB" id="A0AAD8AAQ2"/>
<feature type="transmembrane region" description="Helical" evidence="8">
    <location>
        <begin position="57"/>
        <end position="80"/>
    </location>
</feature>
<evidence type="ECO:0000256" key="2">
    <source>
        <dbReference type="ARBA" id="ARBA00022475"/>
    </source>
</evidence>